<gene>
    <name evidence="2" type="ORF">ACFOOR_08515</name>
</gene>
<evidence type="ECO:0000256" key="1">
    <source>
        <dbReference type="SAM" id="SignalP"/>
    </source>
</evidence>
<name>A0ABV6ZXN4_9PROT</name>
<reference evidence="3" key="1">
    <citation type="journal article" date="2019" name="Int. J. Syst. Evol. Microbiol.">
        <title>The Global Catalogue of Microorganisms (GCM) 10K type strain sequencing project: providing services to taxonomists for standard genome sequencing and annotation.</title>
        <authorList>
            <consortium name="The Broad Institute Genomics Platform"/>
            <consortium name="The Broad Institute Genome Sequencing Center for Infectious Disease"/>
            <person name="Wu L."/>
            <person name="Ma J."/>
        </authorList>
    </citation>
    <scope>NUCLEOTIDE SEQUENCE [LARGE SCALE GENOMIC DNA]</scope>
    <source>
        <strain evidence="3">KCTC 52487</strain>
    </source>
</reference>
<dbReference type="RefSeq" id="WP_343164466.1">
    <property type="nucleotide sequence ID" value="NZ_JBHRSV010000016.1"/>
</dbReference>
<feature type="signal peptide" evidence="1">
    <location>
        <begin position="1"/>
        <end position="23"/>
    </location>
</feature>
<evidence type="ECO:0000313" key="2">
    <source>
        <dbReference type="EMBL" id="MFC2926148.1"/>
    </source>
</evidence>
<protein>
    <recommendedName>
        <fullName evidence="4">UrcA family protein</fullName>
    </recommendedName>
</protein>
<keyword evidence="3" id="KW-1185">Reference proteome</keyword>
<evidence type="ECO:0000313" key="3">
    <source>
        <dbReference type="Proteomes" id="UP001595379"/>
    </source>
</evidence>
<dbReference type="EMBL" id="JBHRSV010000016">
    <property type="protein sequence ID" value="MFC2926148.1"/>
    <property type="molecule type" value="Genomic_DNA"/>
</dbReference>
<dbReference type="Proteomes" id="UP001595379">
    <property type="component" value="Unassembled WGS sequence"/>
</dbReference>
<organism evidence="2 3">
    <name type="scientific">Hyphobacterium vulgare</name>
    <dbReference type="NCBI Taxonomy" id="1736751"/>
    <lineage>
        <taxon>Bacteria</taxon>
        <taxon>Pseudomonadati</taxon>
        <taxon>Pseudomonadota</taxon>
        <taxon>Alphaproteobacteria</taxon>
        <taxon>Maricaulales</taxon>
        <taxon>Maricaulaceae</taxon>
        <taxon>Hyphobacterium</taxon>
    </lineage>
</organism>
<accession>A0ABV6ZXN4</accession>
<keyword evidence="1" id="KW-0732">Signal</keyword>
<proteinExistence type="predicted"/>
<feature type="chain" id="PRO_5046712517" description="UrcA family protein" evidence="1">
    <location>
        <begin position="24"/>
        <end position="110"/>
    </location>
</feature>
<sequence length="110" mass="11653">MKIFSTLAVSATLAFAVAAPALSQESSTNEFYFVVDRTDISGERSAQEIYAELVATADAYCAQFGEARQDCTEQMVEMAIGEIEDADLAAVHARVTAQPDGVMTAAVSGH</sequence>
<comment type="caution">
    <text evidence="2">The sequence shown here is derived from an EMBL/GenBank/DDBJ whole genome shotgun (WGS) entry which is preliminary data.</text>
</comment>
<evidence type="ECO:0008006" key="4">
    <source>
        <dbReference type="Google" id="ProtNLM"/>
    </source>
</evidence>